<dbReference type="InterPro" id="IPR001368">
    <property type="entry name" value="TNFR/NGFR_Cys_rich_reg"/>
</dbReference>
<feature type="chain" id="PRO_5034345567" evidence="12">
    <location>
        <begin position="40"/>
        <end position="402"/>
    </location>
</feature>
<gene>
    <name evidence="14" type="primary">TNFRSF19</name>
    <name evidence="14" type="synonym">tnfrsf19</name>
</gene>
<reference evidence="14" key="2">
    <citation type="submission" date="2025-08" db="UniProtKB">
        <authorList>
            <consortium name="Ensembl"/>
        </authorList>
    </citation>
    <scope>IDENTIFICATION</scope>
</reference>
<evidence type="ECO:0000313" key="15">
    <source>
        <dbReference type="Proteomes" id="UP000694620"/>
    </source>
</evidence>
<proteinExistence type="predicted"/>
<evidence type="ECO:0000256" key="10">
    <source>
        <dbReference type="SAM" id="MobiDB-lite"/>
    </source>
</evidence>
<evidence type="ECO:0000256" key="3">
    <source>
        <dbReference type="ARBA" id="ARBA00022737"/>
    </source>
</evidence>
<keyword evidence="7" id="KW-0675">Receptor</keyword>
<dbReference type="CDD" id="cd13418">
    <property type="entry name" value="TNFRSF19"/>
    <property type="match status" value="1"/>
</dbReference>
<keyword evidence="6 9" id="KW-1015">Disulfide bond</keyword>
<evidence type="ECO:0000259" key="13">
    <source>
        <dbReference type="PROSITE" id="PS50050"/>
    </source>
</evidence>
<dbReference type="PROSITE" id="PS00652">
    <property type="entry name" value="TNFR_NGFR_1"/>
    <property type="match status" value="1"/>
</dbReference>
<keyword evidence="8" id="KW-0325">Glycoprotein</keyword>
<dbReference type="PRINTS" id="PR01969">
    <property type="entry name" value="TNFACTORR19"/>
</dbReference>
<name>A0A8C4S7P7_ERPCA</name>
<dbReference type="Pfam" id="PF00020">
    <property type="entry name" value="TNFR_c6"/>
    <property type="match status" value="1"/>
</dbReference>
<dbReference type="PANTHER" id="PTHR12120">
    <property type="entry name" value="TNFR-CYS DOMAIN-CONTAINING PROTEIN"/>
    <property type="match status" value="1"/>
</dbReference>
<evidence type="ECO:0000256" key="11">
    <source>
        <dbReference type="SAM" id="Phobius"/>
    </source>
</evidence>
<keyword evidence="4 11" id="KW-1133">Transmembrane helix</keyword>
<organism evidence="14 15">
    <name type="scientific">Erpetoichthys calabaricus</name>
    <name type="common">Rope fish</name>
    <name type="synonym">Calamoichthys calabaricus</name>
    <dbReference type="NCBI Taxonomy" id="27687"/>
    <lineage>
        <taxon>Eukaryota</taxon>
        <taxon>Metazoa</taxon>
        <taxon>Chordata</taxon>
        <taxon>Craniata</taxon>
        <taxon>Vertebrata</taxon>
        <taxon>Euteleostomi</taxon>
        <taxon>Actinopterygii</taxon>
        <taxon>Polypteriformes</taxon>
        <taxon>Polypteridae</taxon>
        <taxon>Erpetoichthys</taxon>
    </lineage>
</organism>
<dbReference type="GeneID" id="114650079"/>
<keyword evidence="12" id="KW-0732">Signal</keyword>
<evidence type="ECO:0000256" key="1">
    <source>
        <dbReference type="ARBA" id="ARBA00004167"/>
    </source>
</evidence>
<sequence length="402" mass="44456">MKPSKVSLRSLRISWNQSLKQLLMFKLTLIWACLIAAEAGDNMECREQEYRDQAGNCVACKQCGPGQELSKDCGFGFGYGVDAQCVPCRPNRFKEDWGLQKCKACLDCALVNRLQKSNCTATSNAMCGDCLPGFYRKTKLSGFQDMECIPCGEPPPPYEPNCSNRVNLIRIPSTESSPRDTALAAVICSALATVLLALLILCVIYCKRQFIEKKPSWPTRSPECPYSDAELSCFDRQRMTECSHRNCCHCQRDPTQTCGPVHLIPSLCCDETCSLERGSDGCPFHSQSGLDETSSDPVEDLIPSCMAAFSSCSRADHSEVQSLMQHSAGSESFQLFLPDEPEAEENENQNPADDQNPDSPVNRDQPELTEAHSLDIGERESEYRGANGKKYSEIGTSDDEAK</sequence>
<accession>A0A8C4S7P7</accession>
<dbReference type="InterPro" id="IPR034047">
    <property type="entry name" value="TNFRSF19_N"/>
</dbReference>
<feature type="disulfide bond" evidence="9">
    <location>
        <begin position="60"/>
        <end position="73"/>
    </location>
</feature>
<feature type="domain" description="TNFR-Cys" evidence="13">
    <location>
        <begin position="44"/>
        <end position="85"/>
    </location>
</feature>
<feature type="repeat" description="TNFR-Cys" evidence="9">
    <location>
        <begin position="44"/>
        <end position="85"/>
    </location>
</feature>
<dbReference type="OrthoDB" id="10017617at2759"/>
<dbReference type="GeneTree" id="ENSGT00940000153259"/>
<evidence type="ECO:0000256" key="9">
    <source>
        <dbReference type="PROSITE-ProRule" id="PRU00206"/>
    </source>
</evidence>
<dbReference type="InterPro" id="IPR022342">
    <property type="entry name" value="TNFR_19"/>
</dbReference>
<dbReference type="GO" id="GO:0038023">
    <property type="term" value="F:signaling receptor activity"/>
    <property type="evidence" value="ECO:0007669"/>
    <property type="project" value="InterPro"/>
</dbReference>
<feature type="compositionally biased region" description="Basic and acidic residues" evidence="10">
    <location>
        <begin position="364"/>
        <end position="383"/>
    </location>
</feature>
<evidence type="ECO:0000256" key="5">
    <source>
        <dbReference type="ARBA" id="ARBA00023136"/>
    </source>
</evidence>
<dbReference type="Proteomes" id="UP000694620">
    <property type="component" value="Chromosome 4"/>
</dbReference>
<evidence type="ECO:0000256" key="8">
    <source>
        <dbReference type="ARBA" id="ARBA00023180"/>
    </source>
</evidence>
<dbReference type="GO" id="GO:0046330">
    <property type="term" value="P:positive regulation of JNK cascade"/>
    <property type="evidence" value="ECO:0007669"/>
    <property type="project" value="InterPro"/>
</dbReference>
<reference evidence="14" key="1">
    <citation type="submission" date="2021-06" db="EMBL/GenBank/DDBJ databases">
        <authorList>
            <consortium name="Wellcome Sanger Institute Data Sharing"/>
        </authorList>
    </citation>
    <scope>NUCLEOTIDE SEQUENCE [LARGE SCALE GENOMIC DNA]</scope>
</reference>
<evidence type="ECO:0000256" key="12">
    <source>
        <dbReference type="SAM" id="SignalP"/>
    </source>
</evidence>
<dbReference type="Gene3D" id="2.10.50.10">
    <property type="entry name" value="Tumor Necrosis Factor Receptor, subunit A, domain 2"/>
    <property type="match status" value="1"/>
</dbReference>
<comment type="subcellular location">
    <subcellularLocation>
        <location evidence="1">Membrane</location>
        <topology evidence="1">Single-pass membrane protein</topology>
    </subcellularLocation>
</comment>
<feature type="compositionally biased region" description="Low complexity" evidence="10">
    <location>
        <begin position="348"/>
        <end position="358"/>
    </location>
</feature>
<feature type="region of interest" description="Disordered" evidence="10">
    <location>
        <begin position="342"/>
        <end position="402"/>
    </location>
</feature>
<feature type="transmembrane region" description="Helical" evidence="11">
    <location>
        <begin position="182"/>
        <end position="206"/>
    </location>
</feature>
<keyword evidence="15" id="KW-1185">Reference proteome</keyword>
<keyword evidence="2 11" id="KW-0812">Transmembrane</keyword>
<dbReference type="CTD" id="55504"/>
<evidence type="ECO:0000256" key="2">
    <source>
        <dbReference type="ARBA" id="ARBA00022692"/>
    </source>
</evidence>
<evidence type="ECO:0000256" key="4">
    <source>
        <dbReference type="ARBA" id="ARBA00022989"/>
    </source>
</evidence>
<feature type="repeat" description="TNFR-Cys" evidence="9">
    <location>
        <begin position="87"/>
        <end position="127"/>
    </location>
</feature>
<comment type="caution">
    <text evidence="9">Lacks conserved residue(s) required for the propagation of feature annotation.</text>
</comment>
<dbReference type="AlphaFoldDB" id="A0A8C4S7P7"/>
<dbReference type="Ensembl" id="ENSECRT00000012889.1">
    <property type="protein sequence ID" value="ENSECRP00000012672.1"/>
    <property type="gene ID" value="ENSECRG00000008464.1"/>
</dbReference>
<dbReference type="SMART" id="SM00208">
    <property type="entry name" value="TNFR"/>
    <property type="match status" value="2"/>
</dbReference>
<keyword evidence="3" id="KW-0677">Repeat</keyword>
<keyword evidence="5 11" id="KW-0472">Membrane</keyword>
<reference evidence="14" key="3">
    <citation type="submission" date="2025-09" db="UniProtKB">
        <authorList>
            <consortium name="Ensembl"/>
        </authorList>
    </citation>
    <scope>IDENTIFICATION</scope>
</reference>
<protein>
    <submittedName>
        <fullName evidence="14">Tumor necrosis factor receptor superfamily, member 19</fullName>
    </submittedName>
</protein>
<dbReference type="RefSeq" id="XP_051783277.1">
    <property type="nucleotide sequence ID" value="XM_051927317.1"/>
</dbReference>
<evidence type="ECO:0000256" key="6">
    <source>
        <dbReference type="ARBA" id="ARBA00023157"/>
    </source>
</evidence>
<dbReference type="GO" id="GO:0043123">
    <property type="term" value="P:positive regulation of canonical NF-kappaB signal transduction"/>
    <property type="evidence" value="ECO:0007669"/>
    <property type="project" value="InterPro"/>
</dbReference>
<dbReference type="InterPro" id="IPR047526">
    <property type="entry name" value="TNR19/27/EDAR"/>
</dbReference>
<evidence type="ECO:0000313" key="14">
    <source>
        <dbReference type="Ensembl" id="ENSECRP00000012672.1"/>
    </source>
</evidence>
<feature type="signal peptide" evidence="12">
    <location>
        <begin position="1"/>
        <end position="39"/>
    </location>
</feature>
<evidence type="ECO:0000256" key="7">
    <source>
        <dbReference type="ARBA" id="ARBA00023170"/>
    </source>
</evidence>
<dbReference type="FunFam" id="2.10.50.10:FF:000003">
    <property type="entry name" value="Tumor necrosis factor receptor superfamily member 19"/>
    <property type="match status" value="1"/>
</dbReference>
<dbReference type="GO" id="GO:0005886">
    <property type="term" value="C:plasma membrane"/>
    <property type="evidence" value="ECO:0007669"/>
    <property type="project" value="TreeGrafter"/>
</dbReference>
<dbReference type="PANTHER" id="PTHR12120:SF1">
    <property type="entry name" value="TUMOR NECROSIS FACTOR RECEPTOR SUPERFAMILY MEMBER 19"/>
    <property type="match status" value="1"/>
</dbReference>
<dbReference type="PROSITE" id="PS50050">
    <property type="entry name" value="TNFR_NGFR_2"/>
    <property type="match status" value="2"/>
</dbReference>
<feature type="domain" description="TNFR-Cys" evidence="13">
    <location>
        <begin position="87"/>
        <end position="127"/>
    </location>
</feature>